<name>A0ABD5NVJ5_9EURY</name>
<sequence length="140" mass="15807">MAELVTDEFAESLVSTCRVTVGDSLRSVVYFTPDDFELLYVRSDLYEGDEDALRRAKSTFVENERVGFEDKETYNRLATEPDLEPDVGEYEFTIRVFSAGFISRVIVDDHGVIVTSDGIEMDPFEDMAVAIRKMLADPDA</sequence>
<accession>A0ABD5NVJ5</accession>
<protein>
    <submittedName>
        <fullName evidence="1">Uncharacterized protein</fullName>
    </submittedName>
</protein>
<gene>
    <name evidence="1" type="ORF">ACFOZ7_02170</name>
</gene>
<dbReference type="GeneID" id="71855227"/>
<dbReference type="InterPro" id="IPR055944">
    <property type="entry name" value="DUF7522"/>
</dbReference>
<dbReference type="AlphaFoldDB" id="A0ABD5NVJ5"/>
<evidence type="ECO:0000313" key="1">
    <source>
        <dbReference type="EMBL" id="MFC4245820.1"/>
    </source>
</evidence>
<dbReference type="Pfam" id="PF24366">
    <property type="entry name" value="DUF7522"/>
    <property type="match status" value="1"/>
</dbReference>
<reference evidence="1 2" key="1">
    <citation type="journal article" date="2014" name="Int. J. Syst. Evol. Microbiol.">
        <title>Complete genome sequence of Corynebacterium casei LMG S-19264T (=DSM 44701T), isolated from a smear-ripened cheese.</title>
        <authorList>
            <consortium name="US DOE Joint Genome Institute (JGI-PGF)"/>
            <person name="Walter F."/>
            <person name="Albersmeier A."/>
            <person name="Kalinowski J."/>
            <person name="Ruckert C."/>
        </authorList>
    </citation>
    <scope>NUCLEOTIDE SEQUENCE [LARGE SCALE GENOMIC DNA]</scope>
    <source>
        <strain evidence="1 2">IBRC-M 10912</strain>
    </source>
</reference>
<evidence type="ECO:0000313" key="2">
    <source>
        <dbReference type="Proteomes" id="UP001595821"/>
    </source>
</evidence>
<dbReference type="EMBL" id="JBHSDJ010000003">
    <property type="protein sequence ID" value="MFC4245820.1"/>
    <property type="molecule type" value="Genomic_DNA"/>
</dbReference>
<dbReference type="RefSeq" id="WP_246968710.1">
    <property type="nucleotide sequence ID" value="NZ_CP095397.1"/>
</dbReference>
<proteinExistence type="predicted"/>
<dbReference type="Proteomes" id="UP001595821">
    <property type="component" value="Unassembled WGS sequence"/>
</dbReference>
<organism evidence="1 2">
    <name type="scientific">Natribaculum luteum</name>
    <dbReference type="NCBI Taxonomy" id="1586232"/>
    <lineage>
        <taxon>Archaea</taxon>
        <taxon>Methanobacteriati</taxon>
        <taxon>Methanobacteriota</taxon>
        <taxon>Stenosarchaea group</taxon>
        <taxon>Halobacteria</taxon>
        <taxon>Halobacteriales</taxon>
        <taxon>Natrialbaceae</taxon>
        <taxon>Natribaculum</taxon>
    </lineage>
</organism>
<comment type="caution">
    <text evidence="1">The sequence shown here is derived from an EMBL/GenBank/DDBJ whole genome shotgun (WGS) entry which is preliminary data.</text>
</comment>